<protein>
    <recommendedName>
        <fullName evidence="1">2EXR domain-containing protein</fullName>
    </recommendedName>
</protein>
<evidence type="ECO:0000313" key="3">
    <source>
        <dbReference type="Proteomes" id="UP000308671"/>
    </source>
</evidence>
<dbReference type="PANTHER" id="PTHR35910:SF1">
    <property type="entry name" value="2EXR DOMAIN-CONTAINING PROTEIN"/>
    <property type="match status" value="1"/>
</dbReference>
<comment type="caution">
    <text evidence="2">The sequence shown here is derived from an EMBL/GenBank/DDBJ whole genome shotgun (WGS) entry which is preliminary data.</text>
</comment>
<dbReference type="Pfam" id="PF20150">
    <property type="entry name" value="2EXR"/>
    <property type="match status" value="1"/>
</dbReference>
<feature type="domain" description="2EXR" evidence="1">
    <location>
        <begin position="15"/>
        <end position="91"/>
    </location>
</feature>
<dbReference type="PANTHER" id="PTHR35910">
    <property type="entry name" value="2EXR DOMAIN-CONTAINING PROTEIN"/>
    <property type="match status" value="1"/>
</dbReference>
<evidence type="ECO:0000259" key="1">
    <source>
        <dbReference type="Pfam" id="PF20150"/>
    </source>
</evidence>
<dbReference type="EMBL" id="PQXL01000085">
    <property type="protein sequence ID" value="THV52234.1"/>
    <property type="molecule type" value="Genomic_DNA"/>
</dbReference>
<evidence type="ECO:0000313" key="2">
    <source>
        <dbReference type="EMBL" id="THV52234.1"/>
    </source>
</evidence>
<sequence length="335" mass="38620">MKLFTNSLKSDPTMFPRFSQFPLEVQCMIFEQALPPPQVLNFRFWIHRKRGGFTDIINFGSALAKFPGVSSLLETCKASNETIHRRAGFEKIELSRPPARHFLDTTETLPDTLNYMHLRPSVDIFMVGIDSLVRLYQLGGSIGSLCNIEQLAVTGIDYNLFDDCDEEEITNLFEKFCNVVQKHCPALKKLHLIIGDTEAVPFGNVKDSLELTRNLRLIEIDEDFQDFDFEEDKVRQEYYELEGLKEEMNNTTEYAQHAVMELRDYVERTELLSDSAVANYWRKMNVVPAIVGWLEGGKRPQLWFPTLSSVLPCYDDGTPFDRYEGIVNLFERVDS</sequence>
<dbReference type="AlphaFoldDB" id="A0A4S8RFG2"/>
<reference evidence="2 3" key="1">
    <citation type="submission" date="2017-12" db="EMBL/GenBank/DDBJ databases">
        <title>Comparative genomics of Botrytis spp.</title>
        <authorList>
            <person name="Valero-Jimenez C.A."/>
            <person name="Tapia P."/>
            <person name="Veloso J."/>
            <person name="Silva-Moreno E."/>
            <person name="Staats M."/>
            <person name="Valdes J.H."/>
            <person name="Van Kan J.A.L."/>
        </authorList>
    </citation>
    <scope>NUCLEOTIDE SEQUENCE [LARGE SCALE GENOMIC DNA]</scope>
    <source>
        <strain evidence="2 3">MUCL435</strain>
    </source>
</reference>
<accession>A0A4S8RFG2</accession>
<gene>
    <name evidence="2" type="ORF">BGAL_0085g00250</name>
</gene>
<dbReference type="InterPro" id="IPR045518">
    <property type="entry name" value="2EXR"/>
</dbReference>
<dbReference type="Proteomes" id="UP000308671">
    <property type="component" value="Unassembled WGS sequence"/>
</dbReference>
<name>A0A4S8RFG2_9HELO</name>
<organism evidence="2 3">
    <name type="scientific">Botrytis galanthina</name>
    <dbReference type="NCBI Taxonomy" id="278940"/>
    <lineage>
        <taxon>Eukaryota</taxon>
        <taxon>Fungi</taxon>
        <taxon>Dikarya</taxon>
        <taxon>Ascomycota</taxon>
        <taxon>Pezizomycotina</taxon>
        <taxon>Leotiomycetes</taxon>
        <taxon>Helotiales</taxon>
        <taxon>Sclerotiniaceae</taxon>
        <taxon>Botrytis</taxon>
    </lineage>
</organism>
<dbReference type="OrthoDB" id="3501272at2759"/>
<proteinExistence type="predicted"/>
<keyword evidence="3" id="KW-1185">Reference proteome</keyword>